<evidence type="ECO:0000256" key="9">
    <source>
        <dbReference type="ARBA" id="ARBA00023136"/>
    </source>
</evidence>
<comment type="similarity">
    <text evidence="2 13">Belongs to the OXA1/ALB3/YidC family. Type 1 subfamily.</text>
</comment>
<dbReference type="OrthoDB" id="9780552at2"/>
<feature type="compositionally biased region" description="Basic and acidic residues" evidence="14">
    <location>
        <begin position="616"/>
        <end position="627"/>
    </location>
</feature>
<evidence type="ECO:0000256" key="7">
    <source>
        <dbReference type="ARBA" id="ARBA00022927"/>
    </source>
</evidence>
<evidence type="ECO:0000256" key="8">
    <source>
        <dbReference type="ARBA" id="ARBA00022989"/>
    </source>
</evidence>
<keyword evidence="8 13" id="KW-1133">Transmembrane helix</keyword>
<dbReference type="InterPro" id="IPR019998">
    <property type="entry name" value="Membr_insert_YidC"/>
</dbReference>
<keyword evidence="10 13" id="KW-0143">Chaperone</keyword>
<dbReference type="Pfam" id="PF14849">
    <property type="entry name" value="YidC_periplas"/>
    <property type="match status" value="1"/>
</dbReference>
<dbReference type="GO" id="GO:0032977">
    <property type="term" value="F:membrane insertase activity"/>
    <property type="evidence" value="ECO:0007669"/>
    <property type="project" value="InterPro"/>
</dbReference>
<evidence type="ECO:0000259" key="15">
    <source>
        <dbReference type="Pfam" id="PF02096"/>
    </source>
</evidence>
<dbReference type="CDD" id="cd20070">
    <property type="entry name" value="5TM_YidC_Alb3"/>
    <property type="match status" value="1"/>
</dbReference>
<comment type="subunit">
    <text evidence="13">Interacts with the Sec translocase complex via SecD. Specifically interacts with transmembrane segments of nascent integral membrane proteins during membrane integration.</text>
</comment>
<proteinExistence type="inferred from homology"/>
<dbReference type="HAMAP" id="MF_01810">
    <property type="entry name" value="YidC_type1"/>
    <property type="match status" value="1"/>
</dbReference>
<name>A0A2D0N367_FLAN2</name>
<evidence type="ECO:0000256" key="3">
    <source>
        <dbReference type="ARBA" id="ARBA00015325"/>
    </source>
</evidence>
<dbReference type="EMBL" id="PDUD01000036">
    <property type="protein sequence ID" value="PHN02887.1"/>
    <property type="molecule type" value="Genomic_DNA"/>
</dbReference>
<evidence type="ECO:0000256" key="5">
    <source>
        <dbReference type="ARBA" id="ARBA00022475"/>
    </source>
</evidence>
<dbReference type="Proteomes" id="UP000223913">
    <property type="component" value="Unassembled WGS sequence"/>
</dbReference>
<evidence type="ECO:0000256" key="4">
    <source>
        <dbReference type="ARBA" id="ARBA00022448"/>
    </source>
</evidence>
<dbReference type="PANTHER" id="PTHR12428">
    <property type="entry name" value="OXA1"/>
    <property type="match status" value="1"/>
</dbReference>
<evidence type="ECO:0000256" key="12">
    <source>
        <dbReference type="ARBA" id="ARBA00033342"/>
    </source>
</evidence>
<dbReference type="PRINTS" id="PR00701">
    <property type="entry name" value="60KDINNERMP"/>
</dbReference>
<comment type="function">
    <text evidence="13">Required for the insertion and/or proper folding and/or complex formation of integral membrane proteins into the membrane. Involved in integration of membrane proteins that insert both dependently and independently of the Sec translocase complex, as well as at least some lipoproteins. Aids folding of multispanning membrane proteins.</text>
</comment>
<keyword evidence="9 13" id="KW-0472">Membrane</keyword>
<keyword evidence="6 13" id="KW-0812">Transmembrane</keyword>
<dbReference type="InterPro" id="IPR038221">
    <property type="entry name" value="YidC_periplasmic_sf"/>
</dbReference>
<organism evidence="17 18">
    <name type="scientific">Flavilitoribacter nigricans (strain ATCC 23147 / DSM 23189 / NBRC 102662 / NCIMB 1420 / SS-2)</name>
    <name type="common">Lewinella nigricans</name>
    <dbReference type="NCBI Taxonomy" id="1122177"/>
    <lineage>
        <taxon>Bacteria</taxon>
        <taxon>Pseudomonadati</taxon>
        <taxon>Bacteroidota</taxon>
        <taxon>Saprospiria</taxon>
        <taxon>Saprospirales</taxon>
        <taxon>Lewinellaceae</taxon>
        <taxon>Flavilitoribacter</taxon>
    </lineage>
</organism>
<dbReference type="GO" id="GO:0015031">
    <property type="term" value="P:protein transport"/>
    <property type="evidence" value="ECO:0007669"/>
    <property type="project" value="UniProtKB-KW"/>
</dbReference>
<evidence type="ECO:0000256" key="11">
    <source>
        <dbReference type="ARBA" id="ARBA00033245"/>
    </source>
</evidence>
<feature type="region of interest" description="Disordered" evidence="14">
    <location>
        <begin position="616"/>
        <end position="636"/>
    </location>
</feature>
<dbReference type="InterPro" id="IPR047196">
    <property type="entry name" value="YidC_ALB_C"/>
</dbReference>
<comment type="caution">
    <text evidence="17">The sequence shown here is derived from an EMBL/GenBank/DDBJ whole genome shotgun (WGS) entry which is preliminary data.</text>
</comment>
<evidence type="ECO:0000313" key="17">
    <source>
        <dbReference type="EMBL" id="PHN02887.1"/>
    </source>
</evidence>
<reference evidence="17 18" key="1">
    <citation type="submission" date="2017-10" db="EMBL/GenBank/DDBJ databases">
        <title>The draft genome sequence of Lewinella nigricans NBRC 102662.</title>
        <authorList>
            <person name="Wang K."/>
        </authorList>
    </citation>
    <scope>NUCLEOTIDE SEQUENCE [LARGE SCALE GENOMIC DNA]</scope>
    <source>
        <strain evidence="17 18">NBRC 102662</strain>
    </source>
</reference>
<feature type="transmembrane region" description="Helical" evidence="13">
    <location>
        <begin position="375"/>
        <end position="401"/>
    </location>
</feature>
<feature type="domain" description="Membrane insertase YidC/Oxa/ALB C-terminal" evidence="15">
    <location>
        <begin position="387"/>
        <end position="580"/>
    </location>
</feature>
<dbReference type="RefSeq" id="WP_099153828.1">
    <property type="nucleotide sequence ID" value="NZ_PDUD01000036.1"/>
</dbReference>
<keyword evidence="18" id="KW-1185">Reference proteome</keyword>
<evidence type="ECO:0000256" key="2">
    <source>
        <dbReference type="ARBA" id="ARBA00010527"/>
    </source>
</evidence>
<dbReference type="NCBIfam" id="TIGR03593">
    <property type="entry name" value="yidC_nterm"/>
    <property type="match status" value="1"/>
</dbReference>
<dbReference type="GO" id="GO:0005886">
    <property type="term" value="C:plasma membrane"/>
    <property type="evidence" value="ECO:0007669"/>
    <property type="project" value="UniProtKB-SubCell"/>
</dbReference>
<keyword evidence="4 13" id="KW-0813">Transport</keyword>
<keyword evidence="7 13" id="KW-0653">Protein transport</keyword>
<feature type="domain" description="Membrane insertase YidC N-terminal" evidence="16">
    <location>
        <begin position="97"/>
        <end position="375"/>
    </location>
</feature>
<evidence type="ECO:0000313" key="18">
    <source>
        <dbReference type="Proteomes" id="UP000223913"/>
    </source>
</evidence>
<dbReference type="NCBIfam" id="TIGR03592">
    <property type="entry name" value="yidC_oxa1_cterm"/>
    <property type="match status" value="1"/>
</dbReference>
<evidence type="ECO:0000256" key="6">
    <source>
        <dbReference type="ARBA" id="ARBA00022692"/>
    </source>
</evidence>
<protein>
    <recommendedName>
        <fullName evidence="3 13">Membrane protein insertase YidC</fullName>
    </recommendedName>
    <alternativeName>
        <fullName evidence="12 13">Foldase YidC</fullName>
    </alternativeName>
    <alternativeName>
        <fullName evidence="11 13">Membrane integrase YidC</fullName>
    </alternativeName>
    <alternativeName>
        <fullName evidence="13">Membrane protein YidC</fullName>
    </alternativeName>
</protein>
<evidence type="ECO:0000256" key="1">
    <source>
        <dbReference type="ARBA" id="ARBA00004429"/>
    </source>
</evidence>
<feature type="transmembrane region" description="Helical" evidence="13">
    <location>
        <begin position="502"/>
        <end position="523"/>
    </location>
</feature>
<keyword evidence="5 13" id="KW-1003">Cell membrane</keyword>
<dbReference type="GO" id="GO:0051205">
    <property type="term" value="P:protein insertion into membrane"/>
    <property type="evidence" value="ECO:0007669"/>
    <property type="project" value="TreeGrafter"/>
</dbReference>
<dbReference type="Pfam" id="PF02096">
    <property type="entry name" value="60KD_IMP"/>
    <property type="match status" value="1"/>
</dbReference>
<dbReference type="PANTHER" id="PTHR12428:SF65">
    <property type="entry name" value="CYTOCHROME C OXIDASE ASSEMBLY PROTEIN COX18, MITOCHONDRIAL"/>
    <property type="match status" value="1"/>
</dbReference>
<gene>
    <name evidence="13" type="primary">yidC</name>
    <name evidence="17" type="ORF">CRP01_30015</name>
</gene>
<comment type="subcellular location">
    <subcellularLocation>
        <location evidence="1">Cell inner membrane</location>
        <topology evidence="1">Multi-pass membrane protein</topology>
    </subcellularLocation>
    <subcellularLocation>
        <location evidence="13">Cell membrane</location>
        <topology evidence="13">Multi-pass membrane protein</topology>
    </subcellularLocation>
</comment>
<dbReference type="InterPro" id="IPR028053">
    <property type="entry name" value="Membr_insert_YidC_N"/>
</dbReference>
<dbReference type="InterPro" id="IPR001708">
    <property type="entry name" value="YidC/ALB3/OXA1/COX18"/>
</dbReference>
<dbReference type="AlphaFoldDB" id="A0A2D0N367"/>
<dbReference type="Gene3D" id="2.70.98.90">
    <property type="match status" value="1"/>
</dbReference>
<dbReference type="CDD" id="cd19961">
    <property type="entry name" value="EcYidC-like_peri"/>
    <property type="match status" value="1"/>
</dbReference>
<feature type="transmembrane region" description="Helical" evidence="13">
    <location>
        <begin position="544"/>
        <end position="567"/>
    </location>
</feature>
<dbReference type="NCBIfam" id="NF002356">
    <property type="entry name" value="PRK01318.2-3"/>
    <property type="match status" value="1"/>
</dbReference>
<evidence type="ECO:0000256" key="14">
    <source>
        <dbReference type="SAM" id="MobiDB-lite"/>
    </source>
</evidence>
<dbReference type="InterPro" id="IPR028055">
    <property type="entry name" value="YidC/Oxa/ALB_C"/>
</dbReference>
<evidence type="ECO:0000259" key="16">
    <source>
        <dbReference type="Pfam" id="PF14849"/>
    </source>
</evidence>
<evidence type="ECO:0000256" key="10">
    <source>
        <dbReference type="ARBA" id="ARBA00023186"/>
    </source>
</evidence>
<comment type="caution">
    <text evidence="13">Lacks conserved residue(s) required for the propagation of feature annotation.</text>
</comment>
<evidence type="ECO:0000256" key="13">
    <source>
        <dbReference type="HAMAP-Rule" id="MF_01810"/>
    </source>
</evidence>
<accession>A0A2D0N367</accession>
<sequence length="636" mass="72813">MDRNTVIGFVLIFLLLVLWQQFNAPTPEQLELEKRRQDSIALAQNQPYAEIDTSIEPTVPIGGDTLQIVNDSLRQAQLSGTFGPFAAAASGDGKVYRLENDLMSVTFNSKGGRITSVMLKNYFKVLEDEKGEQTKVPLKLLEDEKNRFGYYLPMANVPSGGVNTDDLIFTPTVDLNTRQITFRASAGGNRYFEQKYTLREGSYVIDYDIRFEGMDQVLSGNVEKVQLKWLNYLDKIELNTNYERNYSTAYYKPVDDDPDYCSCTSDDIEKLDDQKLKWVSNTNQFFNSSLIAETAFSGALLETEMLDVTNDDLKVLNTQVDIPFGRGSSESFNMDFYVGPNEYALLRAAGPDLEDIIPFGWSIFGTVNRWVIRPIFSFLSSFIGSAGIVILVLTFLVKLALYPLTYKMLYSQNKMAALKPRIEKMKEKYKGDQQQVQMETMKLYREFGVNPLGGCMPMVLQMPIWFALYRFFPASIEFRQASFLWATDLSSYDVIARLPFEIPFFGAHLSLFTLLWAVTTLIYTYYNTKHMDFGSNPAMKYLQYIMPIMFLGFFNSFAAGLTCYLLFSNLFNITQTVVTKNYIINQDKIQEELEAYKKKPKKKKSGFQERLEAAMKEQQRVQAERQAQKGKSGKRK</sequence>